<comment type="caution">
    <text evidence="2">The sequence shown here is derived from an EMBL/GenBank/DDBJ whole genome shotgun (WGS) entry which is preliminary data.</text>
</comment>
<gene>
    <name evidence="2" type="ORF">PGLA2088_LOCUS37931</name>
</gene>
<dbReference type="EMBL" id="CAJNNW010032619">
    <property type="protein sequence ID" value="CAE8714307.1"/>
    <property type="molecule type" value="Genomic_DNA"/>
</dbReference>
<evidence type="ECO:0000313" key="2">
    <source>
        <dbReference type="EMBL" id="CAE8714307.1"/>
    </source>
</evidence>
<name>A0A813KWV7_POLGL</name>
<proteinExistence type="predicted"/>
<organism evidence="2 3">
    <name type="scientific">Polarella glacialis</name>
    <name type="common">Dinoflagellate</name>
    <dbReference type="NCBI Taxonomy" id="89957"/>
    <lineage>
        <taxon>Eukaryota</taxon>
        <taxon>Sar</taxon>
        <taxon>Alveolata</taxon>
        <taxon>Dinophyceae</taxon>
        <taxon>Suessiales</taxon>
        <taxon>Suessiaceae</taxon>
        <taxon>Polarella</taxon>
    </lineage>
</organism>
<evidence type="ECO:0000256" key="1">
    <source>
        <dbReference type="SAM" id="MobiDB-lite"/>
    </source>
</evidence>
<sequence>MEPPTKKAKLQESEELEQNAPAEKAPRIKETPSFHVDDTTMNVMPSSRGTTLIPLTDALLQYLLAGARANVGLKSGRYMFEVKVVEALSPLEDPNARMRVPQPKAQVRAARLDHAVQKGIVWAVLIP</sequence>
<reference evidence="2" key="1">
    <citation type="submission" date="2021-02" db="EMBL/GenBank/DDBJ databases">
        <authorList>
            <person name="Dougan E. K."/>
            <person name="Rhodes N."/>
            <person name="Thang M."/>
            <person name="Chan C."/>
        </authorList>
    </citation>
    <scope>NUCLEOTIDE SEQUENCE</scope>
</reference>
<protein>
    <submittedName>
        <fullName evidence="2">Uncharacterized protein</fullName>
    </submittedName>
</protein>
<evidence type="ECO:0000313" key="3">
    <source>
        <dbReference type="Proteomes" id="UP000626109"/>
    </source>
</evidence>
<feature type="region of interest" description="Disordered" evidence="1">
    <location>
        <begin position="1"/>
        <end position="31"/>
    </location>
</feature>
<accession>A0A813KWV7</accession>
<dbReference type="Proteomes" id="UP000626109">
    <property type="component" value="Unassembled WGS sequence"/>
</dbReference>
<dbReference type="AlphaFoldDB" id="A0A813KWV7"/>